<dbReference type="Gene3D" id="3.60.21.10">
    <property type="match status" value="1"/>
</dbReference>
<dbReference type="InterPro" id="IPR004843">
    <property type="entry name" value="Calcineurin-like_PHP"/>
</dbReference>
<dbReference type="AlphaFoldDB" id="A0A9X4RKC3"/>
<proteinExistence type="predicted"/>
<keyword evidence="1" id="KW-0732">Signal</keyword>
<name>A0A9X4RKC3_9CYAN</name>
<dbReference type="EMBL" id="VBTY01000243">
    <property type="protein sequence ID" value="MDG3496890.1"/>
    <property type="molecule type" value="Genomic_DNA"/>
</dbReference>
<evidence type="ECO:0000256" key="1">
    <source>
        <dbReference type="SAM" id="SignalP"/>
    </source>
</evidence>
<dbReference type="Proteomes" id="UP001152872">
    <property type="component" value="Unassembled WGS sequence"/>
</dbReference>
<keyword evidence="4" id="KW-1185">Reference proteome</keyword>
<feature type="chain" id="PRO_5040902695" evidence="1">
    <location>
        <begin position="26"/>
        <end position="416"/>
    </location>
</feature>
<accession>A0A9X4RKC3</accession>
<gene>
    <name evidence="3" type="ORF">FEV09_20330</name>
</gene>
<evidence type="ECO:0000313" key="3">
    <source>
        <dbReference type="EMBL" id="MDG3496890.1"/>
    </source>
</evidence>
<dbReference type="GO" id="GO:0016787">
    <property type="term" value="F:hydrolase activity"/>
    <property type="evidence" value="ECO:0007669"/>
    <property type="project" value="InterPro"/>
</dbReference>
<feature type="domain" description="Calcineurin-like phosphoesterase" evidence="2">
    <location>
        <begin position="103"/>
        <end position="326"/>
    </location>
</feature>
<reference evidence="3" key="1">
    <citation type="submission" date="2019-05" db="EMBL/GenBank/DDBJ databases">
        <title>Whole genome sequencing of Pseudanabaena catenata USMAC16.</title>
        <authorList>
            <person name="Khan Z."/>
            <person name="Omar W.M."/>
            <person name="Convey P."/>
            <person name="Merican F."/>
            <person name="Najimudin N."/>
        </authorList>
    </citation>
    <scope>NUCLEOTIDE SEQUENCE</scope>
    <source>
        <strain evidence="3">USMAC16</strain>
    </source>
</reference>
<sequence>MESLTNLQSAFFLGLAVAIAPAASAETYQWVQYAPKGIEARVITDRSSCPIATIDGQEATMTPRAKPNELYPVLVCALPIPKTTKSVAIENVPLKLPVAEPKKILLIGDTGCRMKGKKVQACNDPIKWPFRLVAEVAAQMKPDLVLHVGDYHYRETACPEGNTGCAGSPYGDNWAVWRADFFSPADNLLRVAPWVFTRGNHEECKRGGKGWSRALDPYAFDEEKGCVGMGEPFMATFNTFNIAVMDVSTADEEKANESEVKKFSEQFRAIGKMSRRPTWITLHRPIWSAEEIKDGKPIGFNVTLAEAAKTNIPSNVVALLSGHHHSFQLFNYEGSIPPQIVAGHGGDYLDSGVPLNPAGMVINGITVKSGFNQPNEFGFAMMEKDGNNWKLTNYDRFGKVLKSCILKDKQVSCSAN</sequence>
<evidence type="ECO:0000313" key="4">
    <source>
        <dbReference type="Proteomes" id="UP001152872"/>
    </source>
</evidence>
<protein>
    <submittedName>
        <fullName evidence="3">Metallophosphoesterase</fullName>
    </submittedName>
</protein>
<organism evidence="3 4">
    <name type="scientific">Pseudanabaena catenata USMAC16</name>
    <dbReference type="NCBI Taxonomy" id="1855837"/>
    <lineage>
        <taxon>Bacteria</taxon>
        <taxon>Bacillati</taxon>
        <taxon>Cyanobacteriota</taxon>
        <taxon>Cyanophyceae</taxon>
        <taxon>Pseudanabaenales</taxon>
        <taxon>Pseudanabaenaceae</taxon>
        <taxon>Pseudanabaena</taxon>
    </lineage>
</organism>
<feature type="signal peptide" evidence="1">
    <location>
        <begin position="1"/>
        <end position="25"/>
    </location>
</feature>
<evidence type="ECO:0000259" key="2">
    <source>
        <dbReference type="Pfam" id="PF00149"/>
    </source>
</evidence>
<comment type="caution">
    <text evidence="3">The sequence shown here is derived from an EMBL/GenBank/DDBJ whole genome shotgun (WGS) entry which is preliminary data.</text>
</comment>
<dbReference type="InterPro" id="IPR029052">
    <property type="entry name" value="Metallo-depent_PP-like"/>
</dbReference>
<dbReference type="SUPFAM" id="SSF56300">
    <property type="entry name" value="Metallo-dependent phosphatases"/>
    <property type="match status" value="1"/>
</dbReference>
<dbReference type="RefSeq" id="WP_009629088.1">
    <property type="nucleotide sequence ID" value="NZ_VBTY01000243.1"/>
</dbReference>
<dbReference type="Pfam" id="PF00149">
    <property type="entry name" value="Metallophos"/>
    <property type="match status" value="1"/>
</dbReference>